<name>A0AAI9ICR8_9BURK</name>
<comment type="catalytic activity">
    <reaction evidence="7">
        <text>dTDP-beta-L-rhamnose + L-arginyl-[protein] = N(omega)-(alpha-L-rhamnosyl)-L-arginyl-[protein] + dTDP + H(+)</text>
        <dbReference type="Rhea" id="RHEA:66692"/>
        <dbReference type="Rhea" id="RHEA-COMP:10532"/>
        <dbReference type="Rhea" id="RHEA-COMP:17096"/>
        <dbReference type="ChEBI" id="CHEBI:15378"/>
        <dbReference type="ChEBI" id="CHEBI:29965"/>
        <dbReference type="ChEBI" id="CHEBI:57510"/>
        <dbReference type="ChEBI" id="CHEBI:58369"/>
        <dbReference type="ChEBI" id="CHEBI:167445"/>
    </reaction>
    <physiologicalReaction direction="left-to-right" evidence="7">
        <dbReference type="Rhea" id="RHEA:66693"/>
    </physiologicalReaction>
</comment>
<evidence type="ECO:0000313" key="8">
    <source>
        <dbReference type="EMBL" id="EOA03706.1"/>
    </source>
</evidence>
<evidence type="ECO:0000256" key="1">
    <source>
        <dbReference type="ARBA" id="ARBA00022676"/>
    </source>
</evidence>
<dbReference type="PIRSF" id="PIRSF015557">
    <property type="entry name" value="UCP015557"/>
    <property type="match status" value="1"/>
</dbReference>
<evidence type="ECO:0000256" key="7">
    <source>
        <dbReference type="ARBA" id="ARBA00048472"/>
    </source>
</evidence>
<keyword evidence="1" id="KW-0328">Glycosyltransferase</keyword>
<dbReference type="EMBL" id="AEEC02000023">
    <property type="protein sequence ID" value="EOA03706.1"/>
    <property type="molecule type" value="Genomic_DNA"/>
</dbReference>
<evidence type="ECO:0000256" key="6">
    <source>
        <dbReference type="ARBA" id="ARBA00030025"/>
    </source>
</evidence>
<evidence type="ECO:0000256" key="4">
    <source>
        <dbReference type="ARBA" id="ARBA00024346"/>
    </source>
</evidence>
<proteinExistence type="inferred from homology"/>
<evidence type="ECO:0000256" key="5">
    <source>
        <dbReference type="ARBA" id="ARBA00024416"/>
    </source>
</evidence>
<comment type="caution">
    <text evidence="8">The sequence shown here is derived from an EMBL/GenBank/DDBJ whole genome shotgun (WGS) entry which is preliminary data.</text>
</comment>
<comment type="similarity">
    <text evidence="4">Belongs to the glycosyltransferase 104 family.</text>
</comment>
<dbReference type="Proteomes" id="UP000006772">
    <property type="component" value="Unassembled WGS sequence"/>
</dbReference>
<sequence length="397" mass="44418">MPAARNPLHSLDLFCKVVDNYGDIGICWRLARQLAHEHGLAVRLWVDDLVSFRRIWPEVQTDAATQELAGVTVQHWRGQDGHYGPADVADIVIEFFGCEIPPGYVEAMAQRPVKPVWFNLEGLSAETWVEGCHTLPSPHRSLKLTKYFFFPGFNQRTGGLTVEAGLEAQRQAFLASNAGPALLARLGVTAQEAQACKVSLFCYDYAPIRELFASWQDSPVPVTCLVPEGVGRAVVEDFLAAPMVPGAGATRGALSVRVLPFVAQTDYDRLLWSCDLNFVRGEDSFVRAQWAGKPFIWNIYHQDKNLHHIKLNAFLKIYHPATAAVADLNRAWNGAYPGKLDWHANWRALQTELPVVTEAAGQWLQEMLANGDWMDNLLRFARQLVEQEWNSAENGLK</sequence>
<dbReference type="GO" id="GO:0106361">
    <property type="term" value="F:protein-arginine rhamnosyltransferase activity"/>
    <property type="evidence" value="ECO:0007669"/>
    <property type="project" value="InterPro"/>
</dbReference>
<dbReference type="RefSeq" id="WP_006464415.1">
    <property type="nucleotide sequence ID" value="NZ_AEEC02000023.1"/>
</dbReference>
<dbReference type="Pfam" id="PF10093">
    <property type="entry name" value="EarP"/>
    <property type="match status" value="1"/>
</dbReference>
<organism evidence="8 9">
    <name type="scientific">Herbaspirillum frisingense GSF30</name>
    <dbReference type="NCBI Taxonomy" id="864073"/>
    <lineage>
        <taxon>Bacteria</taxon>
        <taxon>Pseudomonadati</taxon>
        <taxon>Pseudomonadota</taxon>
        <taxon>Betaproteobacteria</taxon>
        <taxon>Burkholderiales</taxon>
        <taxon>Oxalobacteraceae</taxon>
        <taxon>Herbaspirillum</taxon>
    </lineage>
</organism>
<evidence type="ECO:0000256" key="2">
    <source>
        <dbReference type="ARBA" id="ARBA00022679"/>
    </source>
</evidence>
<keyword evidence="2" id="KW-0808">Transferase</keyword>
<protein>
    <recommendedName>
        <fullName evidence="5">Protein-arginine rhamnosyltransferase</fullName>
    </recommendedName>
    <alternativeName>
        <fullName evidence="6">EF-P arginine rhamnosyltransferase</fullName>
    </alternativeName>
</protein>
<reference evidence="8 9" key="1">
    <citation type="journal article" date="2013" name="Front. Microbiol.">
        <title>The genome of the endophytic bacterium H. frisingense GSF30(T) identifies diverse strategies in the Herbaspirillum genus to interact with plants.</title>
        <authorList>
            <person name="Straub D."/>
            <person name="Rothballer M."/>
            <person name="Hartmann A."/>
            <person name="Ludewig U."/>
        </authorList>
    </citation>
    <scope>NUCLEOTIDE SEQUENCE [LARGE SCALE GENOMIC DNA]</scope>
    <source>
        <strain evidence="8 9">GSF30</strain>
    </source>
</reference>
<dbReference type="NCBIfam" id="TIGR03837">
    <property type="entry name" value="efp_Arg_rhamno"/>
    <property type="match status" value="1"/>
</dbReference>
<dbReference type="AlphaFoldDB" id="A0AAI9ICR8"/>
<gene>
    <name evidence="8" type="ORF">HFRIS_015890</name>
</gene>
<evidence type="ECO:0000313" key="9">
    <source>
        <dbReference type="Proteomes" id="UP000006772"/>
    </source>
</evidence>
<dbReference type="InterPro" id="IPR016633">
    <property type="entry name" value="EarP"/>
</dbReference>
<comment type="function">
    <text evidence="3">Protein-arginine rhamnosyltransferase that catalyzes the transfer of a single rhamnose to elongation factor P (EF-P) on 'Lys-32', a modification required for EF-P-dependent rescue of polyproline stalled ribosomes.</text>
</comment>
<evidence type="ECO:0000256" key="3">
    <source>
        <dbReference type="ARBA" id="ARBA00024303"/>
    </source>
</evidence>
<accession>A0AAI9ICR8</accession>